<dbReference type="OrthoDB" id="274828at2759"/>
<comment type="similarity">
    <text evidence="2">Belongs to the mitochondrion-specific ribosomal protein mS29 family.</text>
</comment>
<dbReference type="GO" id="GO:0032543">
    <property type="term" value="P:mitochondrial translation"/>
    <property type="evidence" value="ECO:0007669"/>
    <property type="project" value="InterPro"/>
</dbReference>
<sequence>MASSAASSLRNLVRPSIPIAPRIHPVIPSRVAFFSATSFRAAAPPPTIKSRRDLPKKAKRTFKKKTNVVAVKKPSPGERKAFRKRIQLSNNSALPVQNIDELTSGAMVNSESKGKMFALPDKVVDQLRALEAFKATQTWNLFRRPHFLVRDETVELVRKLEESLETKEALRCVLTGSKLSGKSLALLQSMSYALMNDWVVVHIPEGQDLTNGNTEYSPIDGTEPRLFAQPVYTLNLLQNIYKANKAVLEKLTLQNDWSRFTHLKQGATVADLVLSAKESEYAWPTLDALWTELTLPGRPPILFALDGLAHINKMSDYRDPSFNQIHAHELSLVRLFVDALSGQTKLPNGGAIIAATSDNNTHYHPSQELVLSQLEAGQAGREIPQPDPYQRRYDERVYESLKNSYVLRIGGVSKDEARVLMEYWGASGMLRSVLDTRTVTEKWALSGHGIVGEMERVSLMTMRM</sequence>
<evidence type="ECO:0000256" key="1">
    <source>
        <dbReference type="ARBA" id="ARBA00004173"/>
    </source>
</evidence>
<proteinExistence type="inferred from homology"/>
<evidence type="ECO:0000313" key="9">
    <source>
        <dbReference type="Proteomes" id="UP000243498"/>
    </source>
</evidence>
<dbReference type="Pfam" id="PF10236">
    <property type="entry name" value="DAP3"/>
    <property type="match status" value="1"/>
</dbReference>
<dbReference type="GO" id="GO:0003735">
    <property type="term" value="F:structural constituent of ribosome"/>
    <property type="evidence" value="ECO:0007669"/>
    <property type="project" value="TreeGrafter"/>
</dbReference>
<organism evidence="8 9">
    <name type="scientific">Metarhizium rileyi (strain RCEF 4871)</name>
    <name type="common">Nomuraea rileyi</name>
    <dbReference type="NCBI Taxonomy" id="1649241"/>
    <lineage>
        <taxon>Eukaryota</taxon>
        <taxon>Fungi</taxon>
        <taxon>Dikarya</taxon>
        <taxon>Ascomycota</taxon>
        <taxon>Pezizomycotina</taxon>
        <taxon>Sordariomycetes</taxon>
        <taxon>Hypocreomycetidae</taxon>
        <taxon>Hypocreales</taxon>
        <taxon>Clavicipitaceae</taxon>
        <taxon>Metarhizium</taxon>
    </lineage>
</organism>
<keyword evidence="6" id="KW-0687">Ribonucleoprotein</keyword>
<dbReference type="PANTHER" id="PTHR12810:SF0">
    <property type="entry name" value="SMALL RIBOSOMAL SUBUNIT PROTEIN MS29"/>
    <property type="match status" value="1"/>
</dbReference>
<name>A0A162JKE1_METRR</name>
<keyword evidence="4 8" id="KW-0689">Ribosomal protein</keyword>
<dbReference type="Proteomes" id="UP000243498">
    <property type="component" value="Unassembled WGS sequence"/>
</dbReference>
<dbReference type="OMA" id="GLAHWMT"/>
<dbReference type="AlphaFoldDB" id="A0A162JKE1"/>
<dbReference type="InterPro" id="IPR017082">
    <property type="entry name" value="Ribosomal_mS29_fun"/>
</dbReference>
<reference evidence="8 9" key="1">
    <citation type="journal article" date="2016" name="Genome Biol. Evol.">
        <title>Divergent and convergent evolution of fungal pathogenicity.</title>
        <authorList>
            <person name="Shang Y."/>
            <person name="Xiao G."/>
            <person name="Zheng P."/>
            <person name="Cen K."/>
            <person name="Zhan S."/>
            <person name="Wang C."/>
        </authorList>
    </citation>
    <scope>NUCLEOTIDE SEQUENCE [LARGE SCALE GENOMIC DNA]</scope>
    <source>
        <strain evidence="8 9">RCEF 4871</strain>
    </source>
</reference>
<keyword evidence="9" id="KW-1185">Reference proteome</keyword>
<comment type="caution">
    <text evidence="8">The sequence shown here is derived from an EMBL/GenBank/DDBJ whole genome shotgun (WGS) entry which is preliminary data.</text>
</comment>
<dbReference type="EMBL" id="AZHC01000012">
    <property type="protein sequence ID" value="OAA43293.1"/>
    <property type="molecule type" value="Genomic_DNA"/>
</dbReference>
<keyword evidence="5" id="KW-0496">Mitochondrion</keyword>
<keyword evidence="3" id="KW-0809">Transit peptide</keyword>
<dbReference type="PANTHER" id="PTHR12810">
    <property type="entry name" value="MITOCHONDRIAL 28S RIBOSOMAL PROTEIN S29"/>
    <property type="match status" value="1"/>
</dbReference>
<dbReference type="GO" id="GO:0005763">
    <property type="term" value="C:mitochondrial small ribosomal subunit"/>
    <property type="evidence" value="ECO:0007669"/>
    <property type="project" value="InterPro"/>
</dbReference>
<evidence type="ECO:0000256" key="4">
    <source>
        <dbReference type="ARBA" id="ARBA00022980"/>
    </source>
</evidence>
<evidence type="ECO:0000256" key="2">
    <source>
        <dbReference type="ARBA" id="ARBA00009863"/>
    </source>
</evidence>
<comment type="subcellular location">
    <subcellularLocation>
        <location evidence="1">Mitochondrion</location>
    </subcellularLocation>
</comment>
<accession>A0A162JKE1</accession>
<dbReference type="InterPro" id="IPR019368">
    <property type="entry name" value="Ribosomal_mS29"/>
</dbReference>
<gene>
    <name evidence="8" type="ORF">NOR_04660</name>
</gene>
<protein>
    <recommendedName>
        <fullName evidence="7">Small ribosomal subunit protein mS29</fullName>
    </recommendedName>
</protein>
<dbReference type="STRING" id="1081105.A0A162JKE1"/>
<evidence type="ECO:0000256" key="3">
    <source>
        <dbReference type="ARBA" id="ARBA00022946"/>
    </source>
</evidence>
<evidence type="ECO:0000256" key="5">
    <source>
        <dbReference type="ARBA" id="ARBA00023128"/>
    </source>
</evidence>
<evidence type="ECO:0000256" key="6">
    <source>
        <dbReference type="ARBA" id="ARBA00023274"/>
    </source>
</evidence>
<dbReference type="PIRSF" id="PIRSF036996">
    <property type="entry name" value="RSM23"/>
    <property type="match status" value="1"/>
</dbReference>
<evidence type="ECO:0000313" key="8">
    <source>
        <dbReference type="EMBL" id="OAA43293.1"/>
    </source>
</evidence>
<evidence type="ECO:0000256" key="7">
    <source>
        <dbReference type="ARBA" id="ARBA00035140"/>
    </source>
</evidence>